<sequence>MERGAGKNKAQLDHVISLKEIDRDPNMHLFLDDAIRAEIANHPDNLKWLDASANASKGDRDLMEWGKEIDLKTGKTNFEKYGIDEKKLKKFTIQPNQT</sequence>
<organism evidence="1">
    <name type="scientific">Campylobacter jejuni</name>
    <dbReference type="NCBI Taxonomy" id="197"/>
    <lineage>
        <taxon>Bacteria</taxon>
        <taxon>Pseudomonadati</taxon>
        <taxon>Campylobacterota</taxon>
        <taxon>Epsilonproteobacteria</taxon>
        <taxon>Campylobacterales</taxon>
        <taxon>Campylobacteraceae</taxon>
        <taxon>Campylobacter</taxon>
    </lineage>
</organism>
<dbReference type="EMBL" id="AY681261">
    <property type="protein sequence ID" value="AAW56138.1"/>
    <property type="molecule type" value="Genomic_DNA"/>
</dbReference>
<dbReference type="AlphaFoldDB" id="Q50FV7"/>
<name>Q50FV7_CAMJU</name>
<evidence type="ECO:0000313" key="1">
    <source>
        <dbReference type="EMBL" id="AAW56138.1"/>
    </source>
</evidence>
<reference evidence="1" key="1">
    <citation type="journal article" date="2005" name="J. Clin. Microbiol.">
        <title>Genomic diversity in Campylobacter jejuni: identification of C. jejuni 81-176-specific genes.</title>
        <authorList>
            <person name="Poly F."/>
            <person name="Threadgill D."/>
            <person name="Stintzi A."/>
        </authorList>
    </citation>
    <scope>NUCLEOTIDE SEQUENCE</scope>
    <source>
        <strain evidence="1">81-176</strain>
    </source>
</reference>
<accession>Q50FV7</accession>
<protein>
    <submittedName>
        <fullName evidence="1">Cj81-132</fullName>
    </submittedName>
</protein>
<proteinExistence type="predicted"/>